<keyword evidence="1" id="KW-1185">Reference proteome</keyword>
<dbReference type="WBParaSite" id="ALUE_0000263401-mRNA-1">
    <property type="protein sequence ID" value="ALUE_0000263401-mRNA-1"/>
    <property type="gene ID" value="ALUE_0000263401"/>
</dbReference>
<accession>A0A0M3HM89</accession>
<dbReference type="Proteomes" id="UP000036681">
    <property type="component" value="Unplaced"/>
</dbReference>
<evidence type="ECO:0000313" key="1">
    <source>
        <dbReference type="Proteomes" id="UP000036681"/>
    </source>
</evidence>
<dbReference type="AlphaFoldDB" id="A0A0M3HM89"/>
<proteinExistence type="predicted"/>
<reference evidence="2" key="1">
    <citation type="submission" date="2017-02" db="UniProtKB">
        <authorList>
            <consortium name="WormBaseParasite"/>
        </authorList>
    </citation>
    <scope>IDENTIFICATION</scope>
</reference>
<organism evidence="1 2">
    <name type="scientific">Ascaris lumbricoides</name>
    <name type="common">Giant roundworm</name>
    <dbReference type="NCBI Taxonomy" id="6252"/>
    <lineage>
        <taxon>Eukaryota</taxon>
        <taxon>Metazoa</taxon>
        <taxon>Ecdysozoa</taxon>
        <taxon>Nematoda</taxon>
        <taxon>Chromadorea</taxon>
        <taxon>Rhabditida</taxon>
        <taxon>Spirurina</taxon>
        <taxon>Ascaridomorpha</taxon>
        <taxon>Ascaridoidea</taxon>
        <taxon>Ascarididae</taxon>
        <taxon>Ascaris</taxon>
    </lineage>
</organism>
<evidence type="ECO:0000313" key="2">
    <source>
        <dbReference type="WBParaSite" id="ALUE_0000263401-mRNA-1"/>
    </source>
</evidence>
<protein>
    <submittedName>
        <fullName evidence="2">Uncharacterized protein</fullName>
    </submittedName>
</protein>
<sequence>MRDNNDYNHKKDFITWQTFHAHQGPICLKTDSVLLIASINGFLGSTSNSG</sequence>
<name>A0A0M3HM89_ASCLU</name>